<dbReference type="EMBL" id="LAZR01000341">
    <property type="protein sequence ID" value="KKN73593.1"/>
    <property type="molecule type" value="Genomic_DNA"/>
</dbReference>
<dbReference type="AlphaFoldDB" id="A0A0F9W6C0"/>
<gene>
    <name evidence="1" type="ORF">LCGC14_0399090</name>
</gene>
<evidence type="ECO:0000313" key="1">
    <source>
        <dbReference type="EMBL" id="KKN73593.1"/>
    </source>
</evidence>
<organism evidence="1">
    <name type="scientific">marine sediment metagenome</name>
    <dbReference type="NCBI Taxonomy" id="412755"/>
    <lineage>
        <taxon>unclassified sequences</taxon>
        <taxon>metagenomes</taxon>
        <taxon>ecological metagenomes</taxon>
    </lineage>
</organism>
<proteinExistence type="predicted"/>
<reference evidence="1" key="1">
    <citation type="journal article" date="2015" name="Nature">
        <title>Complex archaea that bridge the gap between prokaryotes and eukaryotes.</title>
        <authorList>
            <person name="Spang A."/>
            <person name="Saw J.H."/>
            <person name="Jorgensen S.L."/>
            <person name="Zaremba-Niedzwiedzka K."/>
            <person name="Martijn J."/>
            <person name="Lind A.E."/>
            <person name="van Eijk R."/>
            <person name="Schleper C."/>
            <person name="Guy L."/>
            <person name="Ettema T.J."/>
        </authorList>
    </citation>
    <scope>NUCLEOTIDE SEQUENCE</scope>
</reference>
<sequence length="87" mass="10616">MKLKDWEAFQKYRDKRLKKVIDSKEYKEIYKRRNEALKVDTAHLDYYRFVYPLTETLLDAQENLLMMEVPENTVEGCLNWLVGRKKQ</sequence>
<comment type="caution">
    <text evidence="1">The sequence shown here is derived from an EMBL/GenBank/DDBJ whole genome shotgun (WGS) entry which is preliminary data.</text>
</comment>
<accession>A0A0F9W6C0</accession>
<protein>
    <submittedName>
        <fullName evidence="1">Uncharacterized protein</fullName>
    </submittedName>
</protein>
<name>A0A0F9W6C0_9ZZZZ</name>